<reference evidence="3" key="1">
    <citation type="submission" date="2015-06" db="EMBL/GenBank/DDBJ databases">
        <authorList>
            <person name="Nguyen H."/>
        </authorList>
    </citation>
    <scope>NUCLEOTIDE SEQUENCE</scope>
    <source>
        <strain evidence="3">DAOM 180753</strain>
    </source>
</reference>
<dbReference type="SUPFAM" id="SSF56281">
    <property type="entry name" value="Metallo-hydrolase/oxidoreductase"/>
    <property type="match status" value="1"/>
</dbReference>
<organism evidence="3 4">
    <name type="scientific">Penicillium thymicola</name>
    <dbReference type="NCBI Taxonomy" id="293382"/>
    <lineage>
        <taxon>Eukaryota</taxon>
        <taxon>Fungi</taxon>
        <taxon>Dikarya</taxon>
        <taxon>Ascomycota</taxon>
        <taxon>Pezizomycotina</taxon>
        <taxon>Eurotiomycetes</taxon>
        <taxon>Eurotiomycetidae</taxon>
        <taxon>Eurotiales</taxon>
        <taxon>Aspergillaceae</taxon>
        <taxon>Penicillium</taxon>
    </lineage>
</organism>
<reference evidence="3" key="2">
    <citation type="journal article" date="2016" name="Fungal Biol.">
        <title>Ochratoxin A production by Penicillium thymicola.</title>
        <authorList>
            <person name="Nguyen H.D.T."/>
            <person name="McMullin D.R."/>
            <person name="Ponomareva E."/>
            <person name="Riley R."/>
            <person name="Pomraning K.R."/>
            <person name="Baker S.E."/>
            <person name="Seifert K.A."/>
        </authorList>
    </citation>
    <scope>NUCLEOTIDE SEQUENCE</scope>
    <source>
        <strain evidence="3">DAOM 180753</strain>
    </source>
</reference>
<keyword evidence="4" id="KW-1185">Reference proteome</keyword>
<accession>A0AAI9TAT8</accession>
<dbReference type="PANTHER" id="PTHR43084">
    <property type="entry name" value="PERSULFIDE DIOXYGENASE ETHE1"/>
    <property type="match status" value="1"/>
</dbReference>
<dbReference type="GO" id="GO:0050313">
    <property type="term" value="F:sulfur dioxygenase activity"/>
    <property type="evidence" value="ECO:0007669"/>
    <property type="project" value="InterPro"/>
</dbReference>
<dbReference type="PANTHER" id="PTHR43084:SF1">
    <property type="entry name" value="PERSULFIDE DIOXYGENASE ETHE1, MITOCHONDRIAL"/>
    <property type="match status" value="1"/>
</dbReference>
<dbReference type="InterPro" id="IPR051682">
    <property type="entry name" value="Mito_Persulfide_Diox"/>
</dbReference>
<evidence type="ECO:0000259" key="2">
    <source>
        <dbReference type="SMART" id="SM00849"/>
    </source>
</evidence>
<dbReference type="SMART" id="SM00849">
    <property type="entry name" value="Lactamase_B"/>
    <property type="match status" value="1"/>
</dbReference>
<evidence type="ECO:0000256" key="1">
    <source>
        <dbReference type="ARBA" id="ARBA00022723"/>
    </source>
</evidence>
<dbReference type="AlphaFoldDB" id="A0AAI9TAT8"/>
<dbReference type="GO" id="GO:0070813">
    <property type="term" value="P:hydrogen sulfide metabolic process"/>
    <property type="evidence" value="ECO:0007669"/>
    <property type="project" value="TreeGrafter"/>
</dbReference>
<dbReference type="InterPro" id="IPR001279">
    <property type="entry name" value="Metallo-B-lactamas"/>
</dbReference>
<gene>
    <name evidence="3" type="ORF">VN97_g9917</name>
</gene>
<dbReference type="EMBL" id="LACB01000426">
    <property type="protein sequence ID" value="KAJ9483486.1"/>
    <property type="molecule type" value="Genomic_DNA"/>
</dbReference>
<evidence type="ECO:0000313" key="4">
    <source>
        <dbReference type="Proteomes" id="UP001227192"/>
    </source>
</evidence>
<dbReference type="InterPro" id="IPR036866">
    <property type="entry name" value="RibonucZ/Hydroxyglut_hydro"/>
</dbReference>
<dbReference type="Proteomes" id="UP001227192">
    <property type="component" value="Unassembled WGS sequence"/>
</dbReference>
<dbReference type="InterPro" id="IPR044528">
    <property type="entry name" value="POD-like_MBL-fold"/>
</dbReference>
<dbReference type="CDD" id="cd07724">
    <property type="entry name" value="POD-like_MBL-fold"/>
    <property type="match status" value="1"/>
</dbReference>
<feature type="domain" description="Metallo-beta-lactamase" evidence="2">
    <location>
        <begin position="18"/>
        <end position="212"/>
    </location>
</feature>
<protein>
    <recommendedName>
        <fullName evidence="2">Metallo-beta-lactamase domain-containing protein</fullName>
    </recommendedName>
</protein>
<keyword evidence="1" id="KW-0479">Metal-binding</keyword>
<proteinExistence type="predicted"/>
<dbReference type="GO" id="GO:0046872">
    <property type="term" value="F:metal ion binding"/>
    <property type="evidence" value="ECO:0007669"/>
    <property type="project" value="UniProtKB-KW"/>
</dbReference>
<comment type="caution">
    <text evidence="3">The sequence shown here is derived from an EMBL/GenBank/DDBJ whole genome shotgun (WGS) entry which is preliminary data.</text>
</comment>
<dbReference type="Gene3D" id="3.60.15.10">
    <property type="entry name" value="Ribonuclease Z/Hydroxyacylglutathione hydrolase-like"/>
    <property type="match status" value="1"/>
</dbReference>
<dbReference type="Pfam" id="PF00753">
    <property type="entry name" value="Lactamase_B"/>
    <property type="match status" value="1"/>
</dbReference>
<sequence length="365" mass="42144">MANNMEPRVHPFFEPKTCSWQYVVACPERKEAAIIDPVLDYDPGNFLITSESADELIECVLKNGYTVTMLLETHAHGDHLSAAYYIQQTLWSRGQPHAQICIGENVRVVQSHFAQKYQIPRQEIDTAFDHLFQPDEVFNIGDVTSIALHLPGHTPDHGGYKIGHNIFTGDSMFNPDVGSGRCDFPGGDSRELFRSMKRLLAFPPETRLYTGHDYPPSNEYTARDPLPYVTVGEQEKKNKHIKNDSSEDDFVKWRTQRDKEMPEPKLVHQAMQVNVRGGRMPSKSHNGKAYLLYLINVPKVLRNNVGRFVWSKVDGERREREREREKRNYLLHVDLSYMGLDALRHPRTQHIYSRNCIVHWDFDSP</sequence>
<dbReference type="GO" id="GO:0006749">
    <property type="term" value="P:glutathione metabolic process"/>
    <property type="evidence" value="ECO:0007669"/>
    <property type="project" value="InterPro"/>
</dbReference>
<evidence type="ECO:0000313" key="3">
    <source>
        <dbReference type="EMBL" id="KAJ9483486.1"/>
    </source>
</evidence>
<name>A0AAI9TAT8_PENTH</name>